<evidence type="ECO:0000256" key="1">
    <source>
        <dbReference type="ARBA" id="ARBA00006184"/>
    </source>
</evidence>
<dbReference type="GO" id="GO:0005524">
    <property type="term" value="F:ATP binding"/>
    <property type="evidence" value="ECO:0007669"/>
    <property type="project" value="UniProtKB-KW"/>
</dbReference>
<evidence type="ECO:0000256" key="2">
    <source>
        <dbReference type="ARBA" id="ARBA00022705"/>
    </source>
</evidence>
<dbReference type="InterPro" id="IPR050311">
    <property type="entry name" value="ORC1/CDC6"/>
</dbReference>
<dbReference type="OrthoDB" id="270161at2157"/>
<dbReference type="EMBL" id="AOIO01000049">
    <property type="protein sequence ID" value="ELY97121.1"/>
    <property type="molecule type" value="Genomic_DNA"/>
</dbReference>
<dbReference type="Proteomes" id="UP000011554">
    <property type="component" value="Unassembled WGS sequence"/>
</dbReference>
<evidence type="ECO:0000313" key="8">
    <source>
        <dbReference type="Proteomes" id="UP000011554"/>
    </source>
</evidence>
<keyword evidence="4" id="KW-0067">ATP-binding</keyword>
<dbReference type="InterPro" id="IPR055237">
    <property type="entry name" value="Cdc6_lid"/>
</dbReference>
<dbReference type="SUPFAM" id="SSF52540">
    <property type="entry name" value="P-loop containing nucleoside triphosphate hydrolases"/>
    <property type="match status" value="1"/>
</dbReference>
<dbReference type="PATRIC" id="fig|29540.5.peg.4254"/>
<dbReference type="Pfam" id="PF22703">
    <property type="entry name" value="Cdc6_lid"/>
    <property type="match status" value="1"/>
</dbReference>
<evidence type="ECO:0000313" key="7">
    <source>
        <dbReference type="EMBL" id="ELY97121.1"/>
    </source>
</evidence>
<dbReference type="PANTHER" id="PTHR10763">
    <property type="entry name" value="CELL DIVISION CONTROL PROTEIN 6-RELATED"/>
    <property type="match status" value="1"/>
</dbReference>
<keyword evidence="3" id="KW-0547">Nucleotide-binding</keyword>
<reference evidence="7 8" key="1">
    <citation type="journal article" date="2014" name="PLoS Genet.">
        <title>Phylogenetically driven sequencing of extremely halophilic archaea reveals strategies for static and dynamic osmo-response.</title>
        <authorList>
            <person name="Becker E.A."/>
            <person name="Seitzer P.M."/>
            <person name="Tritt A."/>
            <person name="Larsen D."/>
            <person name="Krusor M."/>
            <person name="Yao A.I."/>
            <person name="Wu D."/>
            <person name="Madern D."/>
            <person name="Eisen J.A."/>
            <person name="Darling A.E."/>
            <person name="Facciotti M.T."/>
        </authorList>
    </citation>
    <scope>NUCLEOTIDE SEQUENCE [LARGE SCALE GENOMIC DNA]</scope>
    <source>
        <strain evidence="7 8">DSM 12278</strain>
    </source>
</reference>
<dbReference type="Gene3D" id="1.10.8.60">
    <property type="match status" value="1"/>
</dbReference>
<dbReference type="GO" id="GO:0006260">
    <property type="term" value="P:DNA replication"/>
    <property type="evidence" value="ECO:0007669"/>
    <property type="project" value="UniProtKB-KW"/>
</dbReference>
<feature type="domain" description="ORC1/DEAH AAA+ ATPase" evidence="5">
    <location>
        <begin position="45"/>
        <end position="159"/>
    </location>
</feature>
<dbReference type="CDD" id="cd00882">
    <property type="entry name" value="Ras_like_GTPase"/>
    <property type="match status" value="1"/>
</dbReference>
<proteinExistence type="inferred from homology"/>
<sequence>MIVDQDALEPKKQPPRELIVHRNSEINTLSSIFEPVTNGHQTSGAFIYGPPGSGKTCAANVLLNEIPATTVTENGTSGEPIETAYIDCYNGKSRRDVYQELLETLGEGPAQTRPSAATDQLRRQILDAIDGHLIVVLDEADQIGEKDVLKELYEMTGVALLPIVTKSHQLFADAEDRLDSRLTALTPIPFRSYDESTLVKILQARANVGLERGVVEREHLQIIAERSRNDARRAISILKNTVLHARSEGAGEVTTDLLDKGSPMSQSDVIRSHLSAISRSQRICLEVIGKIGPETSGPITDSYCSDMRIDEERSQRAIRDWLSDFKTRDLICERDVQNGPAYELREIVQQVLDGEIEP</sequence>
<dbReference type="PANTHER" id="PTHR10763:SF22">
    <property type="entry name" value="ORC1-TYPE DNA REPLICATION PROTEIN"/>
    <property type="match status" value="1"/>
</dbReference>
<dbReference type="GO" id="GO:0016887">
    <property type="term" value="F:ATP hydrolysis activity"/>
    <property type="evidence" value="ECO:0007669"/>
    <property type="project" value="InterPro"/>
</dbReference>
<evidence type="ECO:0000256" key="4">
    <source>
        <dbReference type="ARBA" id="ARBA00022840"/>
    </source>
</evidence>
<evidence type="ECO:0000259" key="6">
    <source>
        <dbReference type="Pfam" id="PF22703"/>
    </source>
</evidence>
<dbReference type="Pfam" id="PF13401">
    <property type="entry name" value="AAA_22"/>
    <property type="match status" value="1"/>
</dbReference>
<evidence type="ECO:0000256" key="3">
    <source>
        <dbReference type="ARBA" id="ARBA00022741"/>
    </source>
</evidence>
<dbReference type="GO" id="GO:0051301">
    <property type="term" value="P:cell division"/>
    <property type="evidence" value="ECO:0007669"/>
    <property type="project" value="UniProtKB-KW"/>
</dbReference>
<keyword evidence="7" id="KW-0132">Cell division</keyword>
<comment type="caution">
    <text evidence="7">The sequence shown here is derived from an EMBL/GenBank/DDBJ whole genome shotgun (WGS) entry which is preliminary data.</text>
</comment>
<gene>
    <name evidence="7" type="ORF">C481_21071</name>
</gene>
<dbReference type="RefSeq" id="WP_006111349.1">
    <property type="nucleotide sequence ID" value="NZ_AOIO01000049.1"/>
</dbReference>
<dbReference type="STRING" id="29540.C481_21071"/>
<keyword evidence="8" id="KW-1185">Reference proteome</keyword>
<name>M0AFE5_NATA1</name>
<keyword evidence="7" id="KW-0131">Cell cycle</keyword>
<accession>M0AFE5</accession>
<dbReference type="AlphaFoldDB" id="M0AFE5"/>
<feature type="domain" description="Cdc6 AAA+ ATPase-type lid" evidence="6">
    <location>
        <begin position="200"/>
        <end position="259"/>
    </location>
</feature>
<dbReference type="Gene3D" id="3.40.50.300">
    <property type="entry name" value="P-loop containing nucleotide triphosphate hydrolases"/>
    <property type="match status" value="1"/>
</dbReference>
<organism evidence="7 8">
    <name type="scientific">Natrialba asiatica (strain ATCC 700177 / DSM 12278 / JCM 9576 / FERM P-10747 / NBRC 102637 / 172P1)</name>
    <dbReference type="NCBI Taxonomy" id="29540"/>
    <lineage>
        <taxon>Archaea</taxon>
        <taxon>Methanobacteriati</taxon>
        <taxon>Methanobacteriota</taxon>
        <taxon>Stenosarchaea group</taxon>
        <taxon>Halobacteria</taxon>
        <taxon>Halobacteriales</taxon>
        <taxon>Natrialbaceae</taxon>
        <taxon>Natrialba</taxon>
    </lineage>
</organism>
<protein>
    <submittedName>
        <fullName evidence="7">Cell division control protein cdc6-like protein</fullName>
    </submittedName>
</protein>
<evidence type="ECO:0000259" key="5">
    <source>
        <dbReference type="Pfam" id="PF13401"/>
    </source>
</evidence>
<dbReference type="InterPro" id="IPR027417">
    <property type="entry name" value="P-loop_NTPase"/>
</dbReference>
<dbReference type="InterPro" id="IPR049945">
    <property type="entry name" value="AAA_22"/>
</dbReference>
<comment type="similarity">
    <text evidence="1">Belongs to the CDC6/cdc18 family.</text>
</comment>
<keyword evidence="2" id="KW-0235">DNA replication</keyword>
<dbReference type="eggNOG" id="arCOG00467">
    <property type="taxonomic scope" value="Archaea"/>
</dbReference>